<gene>
    <name evidence="3" type="ORF">NSK_005632</name>
</gene>
<evidence type="ECO:0008006" key="5">
    <source>
        <dbReference type="Google" id="ProtNLM"/>
    </source>
</evidence>
<feature type="region of interest" description="Disordered" evidence="2">
    <location>
        <begin position="44"/>
        <end position="64"/>
    </location>
</feature>
<comment type="caution">
    <text evidence="3">The sequence shown here is derived from an EMBL/GenBank/DDBJ whole genome shotgun (WGS) entry which is preliminary data.</text>
</comment>
<evidence type="ECO:0000256" key="1">
    <source>
        <dbReference type="PROSITE-ProRule" id="PRU00708"/>
    </source>
</evidence>
<feature type="compositionally biased region" description="Pro residues" evidence="2">
    <location>
        <begin position="225"/>
        <end position="235"/>
    </location>
</feature>
<dbReference type="Proteomes" id="UP000355283">
    <property type="component" value="Unassembled WGS sequence"/>
</dbReference>
<feature type="region of interest" description="Disordered" evidence="2">
    <location>
        <begin position="354"/>
        <end position="373"/>
    </location>
</feature>
<accession>A0A4D9CUT3</accession>
<evidence type="ECO:0000313" key="4">
    <source>
        <dbReference type="Proteomes" id="UP000355283"/>
    </source>
</evidence>
<feature type="compositionally biased region" description="Low complexity" evidence="2">
    <location>
        <begin position="215"/>
        <end position="224"/>
    </location>
</feature>
<evidence type="ECO:0000313" key="3">
    <source>
        <dbReference type="EMBL" id="TFJ83061.1"/>
    </source>
</evidence>
<sequence length="475" mass="50298">MQDGGLTVDPEALLCVLRVCAGHPDYFASTLHLHAQLLAFPSPSSLPSPLPPSSPSDGPPGVFPSSNSTLISNAFIASEEKPVDGPEKGQWENGCRGSRIPKVDADVTPVEGLAPAAAIRESYGLALAACIYVGGRQGDGHARHLLWEMRAQGVAPNLVIYRELARAGLAVGEGGREGGEAGKRERIGGATRIFRKLLAMVPAEASLAGQVQDQAFPSPSSSPISSPPSIPPSFPSSPFAAAPAQARKGLTVQCRDREEARWLALLVETKAQGDVGGALSILAEGLAAWGGEREGGKEGGMEGVALACNVVLSTCIKGGRWEAAEQVFELMQGLGVAPDAFSLNSLLAHTLRLHRQPQTSPPPSLSPPLPPSPSPLSLLKGLLSSFPTLTPNMNTFRAILEACGTRGLLELCEYMEGRSQGREGRGEEGREERREGGRVAPEVYRLLLQRLDDEEGEEGLRKGWRLLAKARGEFQ</sequence>
<feature type="repeat" description="PPR" evidence="1">
    <location>
        <begin position="304"/>
        <end position="338"/>
    </location>
</feature>
<dbReference type="InterPro" id="IPR011990">
    <property type="entry name" value="TPR-like_helical_dom_sf"/>
</dbReference>
<evidence type="ECO:0000256" key="2">
    <source>
        <dbReference type="SAM" id="MobiDB-lite"/>
    </source>
</evidence>
<dbReference type="NCBIfam" id="TIGR00756">
    <property type="entry name" value="PPR"/>
    <property type="match status" value="1"/>
</dbReference>
<dbReference type="EMBL" id="SDOX01000073">
    <property type="protein sequence ID" value="TFJ83061.1"/>
    <property type="molecule type" value="Genomic_DNA"/>
</dbReference>
<name>A0A4D9CUT3_9STRA</name>
<dbReference type="InterPro" id="IPR002885">
    <property type="entry name" value="PPR_rpt"/>
</dbReference>
<reference evidence="3 4" key="1">
    <citation type="submission" date="2019-01" db="EMBL/GenBank/DDBJ databases">
        <title>Nuclear Genome Assembly of the Microalgal Biofuel strain Nannochloropsis salina CCMP1776.</title>
        <authorList>
            <person name="Hovde B."/>
        </authorList>
    </citation>
    <scope>NUCLEOTIDE SEQUENCE [LARGE SCALE GENOMIC DNA]</scope>
    <source>
        <strain evidence="3 4">CCMP1776</strain>
    </source>
</reference>
<feature type="region of interest" description="Disordered" evidence="2">
    <location>
        <begin position="418"/>
        <end position="437"/>
    </location>
</feature>
<feature type="compositionally biased region" description="Pro residues" evidence="2">
    <location>
        <begin position="44"/>
        <end position="62"/>
    </location>
</feature>
<keyword evidence="4" id="KW-1185">Reference proteome</keyword>
<feature type="region of interest" description="Disordered" evidence="2">
    <location>
        <begin position="213"/>
        <end position="241"/>
    </location>
</feature>
<protein>
    <recommendedName>
        <fullName evidence="5">Pentacotripeptide-repeat region of PRORP domain-containing protein</fullName>
    </recommendedName>
</protein>
<feature type="compositionally biased region" description="Pro residues" evidence="2">
    <location>
        <begin position="359"/>
        <end position="373"/>
    </location>
</feature>
<dbReference type="Gene3D" id="1.25.40.10">
    <property type="entry name" value="Tetratricopeptide repeat domain"/>
    <property type="match status" value="1"/>
</dbReference>
<dbReference type="OrthoDB" id="10521675at2759"/>
<dbReference type="PROSITE" id="PS51375">
    <property type="entry name" value="PPR"/>
    <property type="match status" value="1"/>
</dbReference>
<proteinExistence type="predicted"/>
<organism evidence="3 4">
    <name type="scientific">Nannochloropsis salina CCMP1776</name>
    <dbReference type="NCBI Taxonomy" id="1027361"/>
    <lineage>
        <taxon>Eukaryota</taxon>
        <taxon>Sar</taxon>
        <taxon>Stramenopiles</taxon>
        <taxon>Ochrophyta</taxon>
        <taxon>Eustigmatophyceae</taxon>
        <taxon>Eustigmatales</taxon>
        <taxon>Monodopsidaceae</taxon>
        <taxon>Microchloropsis</taxon>
        <taxon>Microchloropsis salina</taxon>
    </lineage>
</organism>
<dbReference type="AlphaFoldDB" id="A0A4D9CUT3"/>